<dbReference type="Proteomes" id="UP000682308">
    <property type="component" value="Unassembled WGS sequence"/>
</dbReference>
<feature type="region of interest" description="Disordered" evidence="1">
    <location>
        <begin position="1"/>
        <end position="32"/>
    </location>
</feature>
<dbReference type="AlphaFoldDB" id="A0A941FI00"/>
<comment type="caution">
    <text evidence="2">The sequence shown here is derived from an EMBL/GenBank/DDBJ whole genome shotgun (WGS) entry which is preliminary data.</text>
</comment>
<name>A0A941FI00_9ACTN</name>
<feature type="compositionally biased region" description="Low complexity" evidence="1">
    <location>
        <begin position="17"/>
        <end position="26"/>
    </location>
</feature>
<protein>
    <submittedName>
        <fullName evidence="2">Uncharacterized protein</fullName>
    </submittedName>
</protein>
<reference evidence="2 3" key="1">
    <citation type="submission" date="2021-04" db="EMBL/GenBank/DDBJ databases">
        <title>Characterization of the biosynthetic gene cluster of new lipopeptides with antitumor activity in the genome of the marine Streptomyces PHM034.</title>
        <authorList>
            <person name="Ceniceros A."/>
            <person name="Canedo L."/>
            <person name="Mendez C."/>
            <person name="Olano C."/>
            <person name="Schleissner C."/>
            <person name="Cuevas C."/>
            <person name="De La Calle F."/>
            <person name="Salas J.A."/>
        </authorList>
    </citation>
    <scope>NUCLEOTIDE SEQUENCE [LARGE SCALE GENOMIC DNA]</scope>
    <source>
        <strain evidence="2 3">PHM034</strain>
    </source>
</reference>
<organism evidence="2 3">
    <name type="scientific">Streptomyces tuirus</name>
    <dbReference type="NCBI Taxonomy" id="68278"/>
    <lineage>
        <taxon>Bacteria</taxon>
        <taxon>Bacillati</taxon>
        <taxon>Actinomycetota</taxon>
        <taxon>Actinomycetes</taxon>
        <taxon>Kitasatosporales</taxon>
        <taxon>Streptomycetaceae</taxon>
        <taxon>Streptomyces</taxon>
    </lineage>
</organism>
<feature type="compositionally biased region" description="Polar residues" evidence="1">
    <location>
        <begin position="1"/>
        <end position="16"/>
    </location>
</feature>
<dbReference type="EMBL" id="JAGTPG010000002">
    <property type="protein sequence ID" value="MBR8643751.1"/>
    <property type="molecule type" value="Genomic_DNA"/>
</dbReference>
<sequence>RPATYFRQNSNHRNGGSASTASAASPPRAPRLRQSGFDLERLTAPVHGVPQLVPSALRESGRGEGVAVNLPCDTHRMRHGRDLRPVLDTFHSLTSKE</sequence>
<feature type="non-terminal residue" evidence="2">
    <location>
        <position position="1"/>
    </location>
</feature>
<evidence type="ECO:0000313" key="2">
    <source>
        <dbReference type="EMBL" id="MBR8643751.1"/>
    </source>
</evidence>
<keyword evidence="3" id="KW-1185">Reference proteome</keyword>
<accession>A0A941FI00</accession>
<evidence type="ECO:0000256" key="1">
    <source>
        <dbReference type="SAM" id="MobiDB-lite"/>
    </source>
</evidence>
<gene>
    <name evidence="2" type="ORF">KEF29_41275</name>
</gene>
<evidence type="ECO:0000313" key="3">
    <source>
        <dbReference type="Proteomes" id="UP000682308"/>
    </source>
</evidence>
<proteinExistence type="predicted"/>